<evidence type="ECO:0000313" key="3">
    <source>
        <dbReference type="Proteomes" id="UP000256491"/>
    </source>
</evidence>
<dbReference type="Proteomes" id="UP000256491">
    <property type="component" value="Unassembled WGS sequence"/>
</dbReference>
<evidence type="ECO:0008006" key="4">
    <source>
        <dbReference type="Google" id="ProtNLM"/>
    </source>
</evidence>
<protein>
    <recommendedName>
        <fullName evidence="4">Lipoprotein</fullName>
    </recommendedName>
</protein>
<comment type="caution">
    <text evidence="2">The sequence shown here is derived from an EMBL/GenBank/DDBJ whole genome shotgun (WGS) entry which is preliminary data.</text>
</comment>
<evidence type="ECO:0000256" key="1">
    <source>
        <dbReference type="SAM" id="MobiDB-lite"/>
    </source>
</evidence>
<accession>A0ABX9ILI6</accession>
<name>A0ABX9ILI6_9FLAO</name>
<reference evidence="2 3" key="1">
    <citation type="journal article" date="2010" name="Syst. Appl. Microbiol.">
        <title>Four new species of Chryseobacterium from the rhizosphere of coastal sand dune plants, Chryseobacterium elymi sp. nov., Chryseobacterium hagamense sp. nov., Chryseobacterium lathyri sp. nov. and Chryseobacterium rhizosphaerae sp. nov.</title>
        <authorList>
            <person name="Cho S.H."/>
            <person name="Lee K.S."/>
            <person name="Shin D.S."/>
            <person name="Han J.H."/>
            <person name="Park K.S."/>
            <person name="Lee C.H."/>
            <person name="Park K.H."/>
            <person name="Kim S.B."/>
        </authorList>
    </citation>
    <scope>NUCLEOTIDE SEQUENCE [LARGE SCALE GENOMIC DNA]</scope>
    <source>
        <strain evidence="2 3">KCTC 22548</strain>
    </source>
</reference>
<proteinExistence type="predicted"/>
<sequence length="223" mass="25426">MSSCNSQDKKEDTKATKTPTSVKHNTMNQKNNYANLISDKIEHFNIKKYYENNPDGLGKTYEDRGTQIEESSGEGGSWFIANSTPKNSIFSIYKEFNDKGIILKKWVNFRNGGGPVGFKYEYDDSGKLIKKTDMDKGYTITADDIIDYCKKHEIDLFSDYTHIDKNYDEGSQKLYLINYRGKYEGKFGARIIIVIDGNNGNVLKVTSINGKHNDSAEVLYEKK</sequence>
<keyword evidence="3" id="KW-1185">Reference proteome</keyword>
<evidence type="ECO:0000313" key="2">
    <source>
        <dbReference type="EMBL" id="REC75910.1"/>
    </source>
</evidence>
<organism evidence="2 3">
    <name type="scientific">Chryseobacterium rhizosphaerae</name>
    <dbReference type="NCBI Taxonomy" id="395937"/>
    <lineage>
        <taxon>Bacteria</taxon>
        <taxon>Pseudomonadati</taxon>
        <taxon>Bacteroidota</taxon>
        <taxon>Flavobacteriia</taxon>
        <taxon>Flavobacteriales</taxon>
        <taxon>Weeksellaceae</taxon>
        <taxon>Chryseobacterium group</taxon>
        <taxon>Chryseobacterium</taxon>
    </lineage>
</organism>
<feature type="compositionally biased region" description="Polar residues" evidence="1">
    <location>
        <begin position="16"/>
        <end position="26"/>
    </location>
</feature>
<dbReference type="EMBL" id="QNUF01000008">
    <property type="protein sequence ID" value="REC75910.1"/>
    <property type="molecule type" value="Genomic_DNA"/>
</dbReference>
<gene>
    <name evidence="2" type="ORF">DRF57_09080</name>
</gene>
<feature type="region of interest" description="Disordered" evidence="1">
    <location>
        <begin position="1"/>
        <end position="26"/>
    </location>
</feature>